<protein>
    <recommendedName>
        <fullName evidence="2">ZMYND11 coiled-coil domain-containing protein</fullName>
    </recommendedName>
</protein>
<feature type="region of interest" description="Disordered" evidence="1">
    <location>
        <begin position="68"/>
        <end position="92"/>
    </location>
</feature>
<gene>
    <name evidence="3" type="ORF">CEXT_671912</name>
</gene>
<keyword evidence="4" id="KW-1185">Reference proteome</keyword>
<dbReference type="EMBL" id="BPLR01008746">
    <property type="protein sequence ID" value="GIY26916.1"/>
    <property type="molecule type" value="Genomic_DNA"/>
</dbReference>
<proteinExistence type="predicted"/>
<evidence type="ECO:0000313" key="4">
    <source>
        <dbReference type="Proteomes" id="UP001054945"/>
    </source>
</evidence>
<dbReference type="InterPro" id="IPR057054">
    <property type="entry name" value="ZMYND11_CC"/>
</dbReference>
<dbReference type="AlphaFoldDB" id="A0AAV4S1H7"/>
<comment type="caution">
    <text evidence="3">The sequence shown here is derived from an EMBL/GenBank/DDBJ whole genome shotgun (WGS) entry which is preliminary data.</text>
</comment>
<name>A0AAV4S1H7_CAEEX</name>
<accession>A0AAV4S1H7</accession>
<evidence type="ECO:0000256" key="1">
    <source>
        <dbReference type="SAM" id="MobiDB-lite"/>
    </source>
</evidence>
<evidence type="ECO:0000313" key="3">
    <source>
        <dbReference type="EMBL" id="GIY26916.1"/>
    </source>
</evidence>
<evidence type="ECO:0000259" key="2">
    <source>
        <dbReference type="Pfam" id="PF23461"/>
    </source>
</evidence>
<feature type="domain" description="ZMYND11 coiled-coil" evidence="2">
    <location>
        <begin position="126"/>
        <end position="161"/>
    </location>
</feature>
<sequence length="163" mass="18513">MKGNHQRRLRNSRISEDIQLIHEVGRIKRKYTRRLRDAVVSEDNNDQNLVSSSSQETAVSYSSVAIQTENEVVEKDESPPSVNMDTSTNDKVEKTHDCVNSSINNVENTPNCVDTSTNNNKAEKTCDCSAKYEKALQDLRNSLEEEHKKDKSKALQELSEKEN</sequence>
<reference evidence="3 4" key="1">
    <citation type="submission" date="2021-06" db="EMBL/GenBank/DDBJ databases">
        <title>Caerostris extrusa draft genome.</title>
        <authorList>
            <person name="Kono N."/>
            <person name="Arakawa K."/>
        </authorList>
    </citation>
    <scope>NUCLEOTIDE SEQUENCE [LARGE SCALE GENOMIC DNA]</scope>
</reference>
<dbReference type="Proteomes" id="UP001054945">
    <property type="component" value="Unassembled WGS sequence"/>
</dbReference>
<dbReference type="Pfam" id="PF23461">
    <property type="entry name" value="ZMYND11_CC"/>
    <property type="match status" value="1"/>
</dbReference>
<feature type="region of interest" description="Disordered" evidence="1">
    <location>
        <begin position="142"/>
        <end position="163"/>
    </location>
</feature>
<organism evidence="3 4">
    <name type="scientific">Caerostris extrusa</name>
    <name type="common">Bark spider</name>
    <name type="synonym">Caerostris bankana</name>
    <dbReference type="NCBI Taxonomy" id="172846"/>
    <lineage>
        <taxon>Eukaryota</taxon>
        <taxon>Metazoa</taxon>
        <taxon>Ecdysozoa</taxon>
        <taxon>Arthropoda</taxon>
        <taxon>Chelicerata</taxon>
        <taxon>Arachnida</taxon>
        <taxon>Araneae</taxon>
        <taxon>Araneomorphae</taxon>
        <taxon>Entelegynae</taxon>
        <taxon>Araneoidea</taxon>
        <taxon>Araneidae</taxon>
        <taxon>Caerostris</taxon>
    </lineage>
</organism>